<dbReference type="GO" id="GO:0004427">
    <property type="term" value="F:inorganic diphosphate phosphatase activity"/>
    <property type="evidence" value="ECO:0007669"/>
    <property type="project" value="UniProtKB-EC"/>
</dbReference>
<evidence type="ECO:0000256" key="5">
    <source>
        <dbReference type="ARBA" id="ARBA00022723"/>
    </source>
</evidence>
<comment type="similarity">
    <text evidence="2">Belongs to the PPase family.</text>
</comment>
<dbReference type="GO" id="GO:0003924">
    <property type="term" value="F:GTPase activity"/>
    <property type="evidence" value="ECO:0007669"/>
    <property type="project" value="InterPro"/>
</dbReference>
<reference evidence="13" key="1">
    <citation type="journal article" date="2017" name="Nature">
        <title>The genome of Chenopodium quinoa.</title>
        <authorList>
            <person name="Jarvis D.E."/>
            <person name="Ho Y.S."/>
            <person name="Lightfoot D.J."/>
            <person name="Schmoeckel S.M."/>
            <person name="Li B."/>
            <person name="Borm T.J.A."/>
            <person name="Ohyanagi H."/>
            <person name="Mineta K."/>
            <person name="Michell C.T."/>
            <person name="Saber N."/>
            <person name="Kharbatia N.M."/>
            <person name="Rupper R.R."/>
            <person name="Sharp A.R."/>
            <person name="Dally N."/>
            <person name="Boughton B.A."/>
            <person name="Woo Y.H."/>
            <person name="Gao G."/>
            <person name="Schijlen E.G.W.M."/>
            <person name="Guo X."/>
            <person name="Momin A.A."/>
            <person name="Negrao S."/>
            <person name="Al-Babili S."/>
            <person name="Gehring C."/>
            <person name="Roessner U."/>
            <person name="Jung C."/>
            <person name="Murphy K."/>
            <person name="Arold S.T."/>
            <person name="Gojobori T."/>
            <person name="van der Linden C.G."/>
            <person name="van Loo E.N."/>
            <person name="Jellen E.N."/>
            <person name="Maughan P.J."/>
            <person name="Tester M."/>
        </authorList>
    </citation>
    <scope>NUCLEOTIDE SEQUENCE [LARGE SCALE GENOMIC DNA]</scope>
    <source>
        <strain evidence="13">cv. PI 614886</strain>
    </source>
</reference>
<dbReference type="AlphaFoldDB" id="A0A803M1X2"/>
<evidence type="ECO:0000256" key="8">
    <source>
        <dbReference type="ARBA" id="ARBA00023015"/>
    </source>
</evidence>
<evidence type="ECO:0000256" key="10">
    <source>
        <dbReference type="ARBA" id="ARBA00023163"/>
    </source>
</evidence>
<keyword evidence="5" id="KW-0479">Metal-binding</keyword>
<comment type="catalytic activity">
    <reaction evidence="11">
        <text>diphosphate + H2O = 2 phosphate + H(+)</text>
        <dbReference type="Rhea" id="RHEA:24576"/>
        <dbReference type="ChEBI" id="CHEBI:15377"/>
        <dbReference type="ChEBI" id="CHEBI:15378"/>
        <dbReference type="ChEBI" id="CHEBI:33019"/>
        <dbReference type="ChEBI" id="CHEBI:43474"/>
        <dbReference type="EC" id="3.6.1.1"/>
    </reaction>
</comment>
<keyword evidence="10" id="KW-0804">Transcription</keyword>
<dbReference type="GO" id="GO:0005737">
    <property type="term" value="C:cytoplasm"/>
    <property type="evidence" value="ECO:0007669"/>
    <property type="project" value="InterPro"/>
</dbReference>
<dbReference type="GO" id="GO:0005525">
    <property type="term" value="F:GTP binding"/>
    <property type="evidence" value="ECO:0007669"/>
    <property type="project" value="InterPro"/>
</dbReference>
<evidence type="ECO:0000313" key="13">
    <source>
        <dbReference type="EnsemblPlants" id="AUR62021954-RA:cds"/>
    </source>
</evidence>
<keyword evidence="8" id="KW-0805">Transcription regulation</keyword>
<comment type="similarity">
    <text evidence="3">Belongs to the E2F/DP family.</text>
</comment>
<evidence type="ECO:0000256" key="11">
    <source>
        <dbReference type="ARBA" id="ARBA00047820"/>
    </source>
</evidence>
<dbReference type="InterPro" id="IPR015894">
    <property type="entry name" value="Guanylate-bd_N"/>
</dbReference>
<evidence type="ECO:0000256" key="1">
    <source>
        <dbReference type="ARBA" id="ARBA00001946"/>
    </source>
</evidence>
<name>A0A803M1X2_CHEQI</name>
<dbReference type="PANTHER" id="PTHR31900:SF27">
    <property type="entry name" value="FBD DOMAIN-CONTAINING PROTEIN"/>
    <property type="match status" value="1"/>
</dbReference>
<dbReference type="EC" id="3.6.1.1" evidence="4"/>
<evidence type="ECO:0000256" key="3">
    <source>
        <dbReference type="ARBA" id="ARBA00010940"/>
    </source>
</evidence>
<dbReference type="Gene3D" id="3.40.50.300">
    <property type="entry name" value="P-loop containing nucleotide triphosphate hydrolases"/>
    <property type="match status" value="1"/>
</dbReference>
<dbReference type="GO" id="GO:0003677">
    <property type="term" value="F:DNA binding"/>
    <property type="evidence" value="ECO:0007669"/>
    <property type="project" value="UniProtKB-KW"/>
</dbReference>
<accession>A0A803M1X2</accession>
<proteinExistence type="inferred from homology"/>
<evidence type="ECO:0000256" key="4">
    <source>
        <dbReference type="ARBA" id="ARBA00012146"/>
    </source>
</evidence>
<dbReference type="InterPro" id="IPR055411">
    <property type="entry name" value="LRR_FXL15/At3g58940/PEG3-like"/>
</dbReference>
<dbReference type="Pfam" id="PF02263">
    <property type="entry name" value="GBP"/>
    <property type="match status" value="1"/>
</dbReference>
<protein>
    <recommendedName>
        <fullName evidence="4">inorganic diphosphatase</fullName>
        <ecNumber evidence="4">3.6.1.1</ecNumber>
    </recommendedName>
</protein>
<evidence type="ECO:0000256" key="7">
    <source>
        <dbReference type="ARBA" id="ARBA00022842"/>
    </source>
</evidence>
<dbReference type="GO" id="GO:0000287">
    <property type="term" value="F:magnesium ion binding"/>
    <property type="evidence" value="ECO:0007669"/>
    <property type="project" value="InterPro"/>
</dbReference>
<dbReference type="GO" id="GO:0006796">
    <property type="term" value="P:phosphate-containing compound metabolic process"/>
    <property type="evidence" value="ECO:0007669"/>
    <property type="project" value="InterPro"/>
</dbReference>
<keyword evidence="9" id="KW-0238">DNA-binding</keyword>
<dbReference type="Proteomes" id="UP000596660">
    <property type="component" value="Unplaced"/>
</dbReference>
<dbReference type="InterPro" id="IPR008162">
    <property type="entry name" value="Pyrophosphatase"/>
</dbReference>
<keyword evidence="14" id="KW-1185">Reference proteome</keyword>
<dbReference type="Pfam" id="PF08387">
    <property type="entry name" value="FBD"/>
    <property type="match status" value="1"/>
</dbReference>
<dbReference type="InterPro" id="IPR036649">
    <property type="entry name" value="Pyrophosphatase_sf"/>
</dbReference>
<comment type="cofactor">
    <cofactor evidence="1">
        <name>Mg(2+)</name>
        <dbReference type="ChEBI" id="CHEBI:18420"/>
    </cofactor>
</comment>
<sequence length="844" mass="95436">MDMPLNPCTTSILHDNTDSKRLLRVVDRLSNIPDEVLIRIMSLLPTKDVAATCVLSKKLMRVLCLITTLDIDDSPISHCVHFPNKIHKFPSFVTFVNNVLQAHRSQYLTRFSLGVGSDMLRRYIYRCTKHCLPDVKPVLICSWISLPLTCCGLKELDLCIHVREPDDGHPLPPEIFTCQTLEVLKLDVNLPVDRVSTTFHLPLLKLLHLRVSHIYGDGSFVSSLVSSCPLLEDLMVEALLDHVQSIIISSPSLRIFLLKIYTVECDNTDFLCLDTPNLEYLHYNSNLAVQQSITNMDRLIQASINICDLIRSAHSYQDCRQQILGIMRCLTNVDNLKLLGSCLKPFNVDGLKDQLPMFRNLKYLELGNRGYNCWERVLEAFLICSPVLETLVFPELLIERAAEQRVHLEQQFCKRGLAIVPPCCKFHLRRIVIKNFYGNEREIGLIQFLLKHALVLEELLISQFEGLYPHFPIVDKSEIRETGREFDLFFSELFTHIILVSSPVPFARTVILYPYGCACTDAGAYTSIPGSFFQARAIKLMLMIDQGEKDDKIIAVCADDPEFRHYMELNECPPHRLAGIRCFLLRLMCMLFRGSLFDDSLLHENICLLKPNVSSLHTNICLLIEECHSDDNTDIGLCLYRFPIEEADPGHTKLRLSMEGLEAIKRITTPISAVAVYGCGEPVEKMVGGVKTSVLYLDTEGFESIGKSNVYDDWIFALTTVMSYVLIHNLPATVQGLKDGCSIVSGFVKSFKLMFVVEAVFGIDREVILRKSNSPSTLVSIRGRDDIDEEAEDEVDVEELEQRLQGRSNLFVGYQNLIQRNQLLFGDGNAPTGGVALPFIPVQV</sequence>
<evidence type="ECO:0000313" key="14">
    <source>
        <dbReference type="Proteomes" id="UP000596660"/>
    </source>
</evidence>
<dbReference type="EnsemblPlants" id="AUR62021954-RA">
    <property type="protein sequence ID" value="AUR62021954-RA:cds"/>
    <property type="gene ID" value="AUR62021954"/>
</dbReference>
<keyword evidence="7" id="KW-0460">Magnesium</keyword>
<reference evidence="13" key="2">
    <citation type="submission" date="2021-03" db="UniProtKB">
        <authorList>
            <consortium name="EnsemblPlants"/>
        </authorList>
    </citation>
    <scope>IDENTIFICATION</scope>
</reference>
<dbReference type="Gramene" id="AUR62021954-RA">
    <property type="protein sequence ID" value="AUR62021954-RA:cds"/>
    <property type="gene ID" value="AUR62021954"/>
</dbReference>
<evidence type="ECO:0000256" key="2">
    <source>
        <dbReference type="ARBA" id="ARBA00006220"/>
    </source>
</evidence>
<dbReference type="Gene3D" id="3.90.80.10">
    <property type="entry name" value="Inorganic pyrophosphatase"/>
    <property type="match status" value="1"/>
</dbReference>
<dbReference type="PROSITE" id="PS50181">
    <property type="entry name" value="FBOX"/>
    <property type="match status" value="1"/>
</dbReference>
<dbReference type="InterPro" id="IPR027417">
    <property type="entry name" value="P-loop_NTPase"/>
</dbReference>
<feature type="domain" description="F-box" evidence="12">
    <location>
        <begin position="26"/>
        <end position="63"/>
    </location>
</feature>
<dbReference type="Pfam" id="PF24758">
    <property type="entry name" value="LRR_At5g56370"/>
    <property type="match status" value="1"/>
</dbReference>
<keyword evidence="6" id="KW-0378">Hydrolase</keyword>
<dbReference type="PANTHER" id="PTHR31900">
    <property type="entry name" value="F-BOX/RNI SUPERFAMILY PROTEIN-RELATED"/>
    <property type="match status" value="1"/>
</dbReference>
<organism evidence="13 14">
    <name type="scientific">Chenopodium quinoa</name>
    <name type="common">Quinoa</name>
    <dbReference type="NCBI Taxonomy" id="63459"/>
    <lineage>
        <taxon>Eukaryota</taxon>
        <taxon>Viridiplantae</taxon>
        <taxon>Streptophyta</taxon>
        <taxon>Embryophyta</taxon>
        <taxon>Tracheophyta</taxon>
        <taxon>Spermatophyta</taxon>
        <taxon>Magnoliopsida</taxon>
        <taxon>eudicotyledons</taxon>
        <taxon>Gunneridae</taxon>
        <taxon>Pentapetalae</taxon>
        <taxon>Caryophyllales</taxon>
        <taxon>Chenopodiaceae</taxon>
        <taxon>Chenopodioideae</taxon>
        <taxon>Atripliceae</taxon>
        <taxon>Chenopodium</taxon>
    </lineage>
</organism>
<evidence type="ECO:0000256" key="9">
    <source>
        <dbReference type="ARBA" id="ARBA00023125"/>
    </source>
</evidence>
<dbReference type="InterPro" id="IPR006566">
    <property type="entry name" value="FBD"/>
</dbReference>
<dbReference type="SUPFAM" id="SSF144074">
    <property type="entry name" value="E2F-DP heterodimerization region"/>
    <property type="match status" value="1"/>
</dbReference>
<dbReference type="Pfam" id="PF00719">
    <property type="entry name" value="Pyrophosphatase"/>
    <property type="match status" value="1"/>
</dbReference>
<dbReference type="SUPFAM" id="SSF81383">
    <property type="entry name" value="F-box domain"/>
    <property type="match status" value="1"/>
</dbReference>
<dbReference type="InterPro" id="IPR036047">
    <property type="entry name" value="F-box-like_dom_sf"/>
</dbReference>
<dbReference type="InterPro" id="IPR001810">
    <property type="entry name" value="F-box_dom"/>
</dbReference>
<evidence type="ECO:0000256" key="6">
    <source>
        <dbReference type="ARBA" id="ARBA00022801"/>
    </source>
</evidence>
<dbReference type="InterPro" id="IPR037241">
    <property type="entry name" value="E2F-DP_heterodim"/>
</dbReference>
<evidence type="ECO:0000259" key="12">
    <source>
        <dbReference type="PROSITE" id="PS50181"/>
    </source>
</evidence>
<dbReference type="Pfam" id="PF00646">
    <property type="entry name" value="F-box"/>
    <property type="match status" value="1"/>
</dbReference>
<dbReference type="InterPro" id="IPR050232">
    <property type="entry name" value="FBL13/AtMIF1-like"/>
</dbReference>
<dbReference type="SUPFAM" id="SSF50324">
    <property type="entry name" value="Inorganic pyrophosphatase"/>
    <property type="match status" value="1"/>
</dbReference>